<evidence type="ECO:0000256" key="4">
    <source>
        <dbReference type="ARBA" id="ARBA00023065"/>
    </source>
</evidence>
<dbReference type="GO" id="GO:0046961">
    <property type="term" value="F:proton-transporting ATPase activity, rotational mechanism"/>
    <property type="evidence" value="ECO:0007669"/>
    <property type="project" value="InterPro"/>
</dbReference>
<dbReference type="OrthoDB" id="10333451at2759"/>
<dbReference type="NCBIfam" id="TIGR01101">
    <property type="entry name" value="V_ATP_synt_F"/>
    <property type="match status" value="1"/>
</dbReference>
<organism evidence="6 7">
    <name type="scientific">Perkinsus olseni</name>
    <name type="common">Perkinsus atlanticus</name>
    <dbReference type="NCBI Taxonomy" id="32597"/>
    <lineage>
        <taxon>Eukaryota</taxon>
        <taxon>Sar</taxon>
        <taxon>Alveolata</taxon>
        <taxon>Perkinsozoa</taxon>
        <taxon>Perkinsea</taxon>
        <taxon>Perkinsida</taxon>
        <taxon>Perkinsidae</taxon>
        <taxon>Perkinsus</taxon>
    </lineage>
</organism>
<dbReference type="Pfam" id="PF01990">
    <property type="entry name" value="ATP-synt_F"/>
    <property type="match status" value="1"/>
</dbReference>
<feature type="region of interest" description="Disordered" evidence="5">
    <location>
        <begin position="329"/>
        <end position="354"/>
    </location>
</feature>
<evidence type="ECO:0000256" key="3">
    <source>
        <dbReference type="ARBA" id="ARBA00022781"/>
    </source>
</evidence>
<evidence type="ECO:0000313" key="6">
    <source>
        <dbReference type="EMBL" id="KAF4688622.1"/>
    </source>
</evidence>
<dbReference type="PANTHER" id="PTHR13861">
    <property type="entry name" value="VACUOLAR ATP SYNTHASE SUBUNIT F"/>
    <property type="match status" value="1"/>
</dbReference>
<evidence type="ECO:0000256" key="2">
    <source>
        <dbReference type="ARBA" id="ARBA00022448"/>
    </source>
</evidence>
<dbReference type="Gene3D" id="3.40.50.10580">
    <property type="entry name" value="ATPase, V1 complex, subunit F"/>
    <property type="match status" value="1"/>
</dbReference>
<sequence>MVANRISKKSDLHVAIIGDEETVSGFCLAGAGMRDGNGVTNFLVVDAKTRREDIEEAFKTFVERPDVAIVIINQPVAEKIRHVVRKYTSTGSAIPTVLEIPSKEAPYNPAQDSIMQRVQMFFGKAYLSGPDDPTGPTLHSSSRVFAIDGDGVEVNHWVMLGSRRIIVTALVWADCISTGSKHIGVAFMDLDQFNAGVVATLEVHSAAFTRNADLLTPEERQDSSIGSLLPLEDPQAASIISGFEERRASALGSALDFLGALEVGGVENGEESLAPHREGFGMLDELLDAEKDSESSSQLSILEDTENLGCAQDVAAAEPWIEFGDSPEVEVTHRDHGKDTRASAELEDSPTAKQEVLKEVPVDDDDEKKSFAVRTARLKDLVATRRQTTAAVQVNLSSPCSEPAEPRIPQFAELLPLRRELLRQREALEPAGRRRPCKFNKIIRDTIDLALEVTQLRDARLADDFGVSDDEQQRAVEELLRTFSLEEAQPATVPRPAVRRETRMGRGCKILERLQQSEKGSSKEVGHRGSTYASSSRSRQKAKTMRDRTLELTKWLETHGHMARRATRT</sequence>
<comment type="caution">
    <text evidence="6">The sequence shown here is derived from an EMBL/GenBank/DDBJ whole genome shotgun (WGS) entry which is preliminary data.</text>
</comment>
<proteinExistence type="inferred from homology"/>
<accession>A0A7J6NXK2</accession>
<gene>
    <name evidence="6" type="primary">ATP6V1F_2</name>
    <name evidence="6" type="ORF">FOZ60_002539</name>
</gene>
<comment type="similarity">
    <text evidence="1">Belongs to the V-ATPase F subunit family.</text>
</comment>
<evidence type="ECO:0000256" key="1">
    <source>
        <dbReference type="ARBA" id="ARBA00010148"/>
    </source>
</evidence>
<keyword evidence="3" id="KW-0375">Hydrogen ion transport</keyword>
<name>A0A7J6NXK2_PEROL</name>
<dbReference type="AlphaFoldDB" id="A0A7J6NXK2"/>
<keyword evidence="2" id="KW-0813">Transport</keyword>
<dbReference type="Proteomes" id="UP000541610">
    <property type="component" value="Unassembled WGS sequence"/>
</dbReference>
<dbReference type="EMBL" id="JABANP010000146">
    <property type="protein sequence ID" value="KAF4688622.1"/>
    <property type="molecule type" value="Genomic_DNA"/>
</dbReference>
<reference evidence="6 7" key="1">
    <citation type="submission" date="2020-04" db="EMBL/GenBank/DDBJ databases">
        <title>Perkinsus olseni comparative genomics.</title>
        <authorList>
            <person name="Bogema D.R."/>
        </authorList>
    </citation>
    <scope>NUCLEOTIDE SEQUENCE [LARGE SCALE GENOMIC DNA]</scope>
    <source>
        <strain evidence="6">00978-12</strain>
    </source>
</reference>
<dbReference type="GO" id="GO:0033180">
    <property type="term" value="C:proton-transporting V-type ATPase, V1 domain"/>
    <property type="evidence" value="ECO:0007669"/>
    <property type="project" value="InterPro"/>
</dbReference>
<dbReference type="InterPro" id="IPR008218">
    <property type="entry name" value="ATPase_V1-cplx_f_g_su"/>
</dbReference>
<dbReference type="InterPro" id="IPR036906">
    <property type="entry name" value="ATPase_V1_fsu_sf"/>
</dbReference>
<evidence type="ECO:0000313" key="7">
    <source>
        <dbReference type="Proteomes" id="UP000541610"/>
    </source>
</evidence>
<evidence type="ECO:0000256" key="5">
    <source>
        <dbReference type="SAM" id="MobiDB-lite"/>
    </source>
</evidence>
<dbReference type="SUPFAM" id="SSF159468">
    <property type="entry name" value="AtpF-like"/>
    <property type="match status" value="1"/>
</dbReference>
<feature type="region of interest" description="Disordered" evidence="5">
    <location>
        <begin position="516"/>
        <end position="546"/>
    </location>
</feature>
<feature type="compositionally biased region" description="Basic and acidic residues" evidence="5">
    <location>
        <begin position="330"/>
        <end position="344"/>
    </location>
</feature>
<dbReference type="PANTHER" id="PTHR13861:SF2">
    <property type="entry name" value="V-TYPE PROTON ATPASE SUBUNIT F"/>
    <property type="match status" value="1"/>
</dbReference>
<dbReference type="InterPro" id="IPR005772">
    <property type="entry name" value="ATPase_V1-cplx_fsu_euk"/>
</dbReference>
<protein>
    <submittedName>
        <fullName evidence="6">V-type proton ATPase subunit F</fullName>
    </submittedName>
</protein>
<feature type="compositionally biased region" description="Basic and acidic residues" evidence="5">
    <location>
        <begin position="516"/>
        <end position="527"/>
    </location>
</feature>
<keyword evidence="4" id="KW-0406">Ion transport</keyword>